<evidence type="ECO:0000313" key="4">
    <source>
        <dbReference type="Proteomes" id="UP000789759"/>
    </source>
</evidence>
<dbReference type="PANTHER" id="PTHR35519">
    <property type="entry name" value="MEMBRANE PROTEINS"/>
    <property type="match status" value="1"/>
</dbReference>
<dbReference type="AlphaFoldDB" id="A0A9N9GXG1"/>
<dbReference type="PANTHER" id="PTHR35519:SF2">
    <property type="entry name" value="PH DOMAIN PROTEIN"/>
    <property type="match status" value="1"/>
</dbReference>
<dbReference type="Proteomes" id="UP000789759">
    <property type="component" value="Unassembled WGS sequence"/>
</dbReference>
<evidence type="ECO:0000313" key="3">
    <source>
        <dbReference type="EMBL" id="CAG8636684.1"/>
    </source>
</evidence>
<evidence type="ECO:0000256" key="1">
    <source>
        <dbReference type="SAM" id="MobiDB-lite"/>
    </source>
</evidence>
<feature type="transmembrane region" description="Helical" evidence="2">
    <location>
        <begin position="312"/>
        <end position="336"/>
    </location>
</feature>
<feature type="region of interest" description="Disordered" evidence="1">
    <location>
        <begin position="18"/>
        <end position="41"/>
    </location>
</feature>
<reference evidence="3" key="1">
    <citation type="submission" date="2021-06" db="EMBL/GenBank/DDBJ databases">
        <authorList>
            <person name="Kallberg Y."/>
            <person name="Tangrot J."/>
            <person name="Rosling A."/>
        </authorList>
    </citation>
    <scope>NUCLEOTIDE SEQUENCE</scope>
    <source>
        <strain evidence="3">FL966</strain>
    </source>
</reference>
<sequence>MSFKTKATKALIKYLIGGSNSQNSQNSTERTDQPTNTGRPFRKNKWKIPPGLTEKEARILKKVKKRAELLDVGFCVCCCCKVGLVPVIGDFMSTILSLMLISVAKEIGLPKYVISQMMFNVFIDFMFGLIPVAGDFFDFLYKANIRNAIILENYLVDRAKNRSVVIEDGSVEVIRPENAVPGRDRTANALYILPKFIHKVANNDFPYKSSKWKNWERNCSRRNLRTHHCPENDIALKKTYKNTIVLKGTQRNTFIMGAIRLVGTIRLVGATCLVGTIRLVGATCLVGAIRLVVATCLVGAIRLVVATCLVGAIRLVVATCLVGAIRLVVATCLVVANAAATCLVDAATTFLRIGVFFVLGENEDRVI</sequence>
<feature type="transmembrane region" description="Helical" evidence="2">
    <location>
        <begin position="69"/>
        <end position="101"/>
    </location>
</feature>
<keyword evidence="2" id="KW-1133">Transmembrane helix</keyword>
<dbReference type="OrthoDB" id="2103474at2759"/>
<protein>
    <submittedName>
        <fullName evidence="3">4006_t:CDS:1</fullName>
    </submittedName>
</protein>
<gene>
    <name evidence="3" type="ORF">CPELLU_LOCUS8656</name>
</gene>
<comment type="caution">
    <text evidence="3">The sequence shown here is derived from an EMBL/GenBank/DDBJ whole genome shotgun (WGS) entry which is preliminary data.</text>
</comment>
<evidence type="ECO:0000256" key="2">
    <source>
        <dbReference type="SAM" id="Phobius"/>
    </source>
</evidence>
<keyword evidence="4" id="KW-1185">Reference proteome</keyword>
<organism evidence="3 4">
    <name type="scientific">Cetraspora pellucida</name>
    <dbReference type="NCBI Taxonomy" id="1433469"/>
    <lineage>
        <taxon>Eukaryota</taxon>
        <taxon>Fungi</taxon>
        <taxon>Fungi incertae sedis</taxon>
        <taxon>Mucoromycota</taxon>
        <taxon>Glomeromycotina</taxon>
        <taxon>Glomeromycetes</taxon>
        <taxon>Diversisporales</taxon>
        <taxon>Gigasporaceae</taxon>
        <taxon>Cetraspora</taxon>
    </lineage>
</organism>
<feature type="transmembrane region" description="Helical" evidence="2">
    <location>
        <begin position="257"/>
        <end position="279"/>
    </location>
</feature>
<proteinExistence type="predicted"/>
<feature type="transmembrane region" description="Helical" evidence="2">
    <location>
        <begin position="121"/>
        <end position="141"/>
    </location>
</feature>
<feature type="transmembrane region" description="Helical" evidence="2">
    <location>
        <begin position="285"/>
        <end position="305"/>
    </location>
</feature>
<dbReference type="Pfam" id="PF13430">
    <property type="entry name" value="DUF4112"/>
    <property type="match status" value="1"/>
</dbReference>
<accession>A0A9N9GXG1</accession>
<dbReference type="EMBL" id="CAJVQA010006231">
    <property type="protein sequence ID" value="CAG8636684.1"/>
    <property type="molecule type" value="Genomic_DNA"/>
</dbReference>
<name>A0A9N9GXG1_9GLOM</name>
<keyword evidence="2" id="KW-0812">Transmembrane</keyword>
<keyword evidence="2" id="KW-0472">Membrane</keyword>
<dbReference type="InterPro" id="IPR025187">
    <property type="entry name" value="DUF4112"/>
</dbReference>